<evidence type="ECO:0000313" key="2">
    <source>
        <dbReference type="Proteomes" id="UP001055072"/>
    </source>
</evidence>
<dbReference type="Proteomes" id="UP001055072">
    <property type="component" value="Unassembled WGS sequence"/>
</dbReference>
<gene>
    <name evidence="1" type="ORF">BDY19DRAFT_992234</name>
</gene>
<protein>
    <submittedName>
        <fullName evidence="1">Uncharacterized protein</fullName>
    </submittedName>
</protein>
<sequence>MSHSTPTPYLTWAIFTVIHFAFLIRHMWKFDRFRCLRWSSGPYSGAFKRLMTYTYILTVPLIAVYSMGFSAIKYDVGYMFVEGHGIIPTPWQFWPKKYRDAILPLNIIFSVAWSFEMVTHLEELCFWLFLMNAVKARQDWFRSTYFRVWVVGSLCAIVYMPLVTVLTRSDPLKNEAYIFLCGCLGDLSLTLWFLPVLWSFPAFLEGMKLEGVDLPTLLRLNTFHELNLIRVLFRFMFVISLLILGIDGVRPHQHINDHFFWSELLAILGGIGVIVSSAITLVIFFPRSPEGEYAAKQIKSSQKQSQAQAPTRREYELEELRSSQYRLTGGDMPTKTYDSGYDEYTRATSPSMKVDPESLQIVPAAKFAPNRRRSNGDIARGTVHIDGLTENNLAKHDELMGKNAYVHNFTSPIQLVEQS</sequence>
<evidence type="ECO:0000313" key="1">
    <source>
        <dbReference type="EMBL" id="KAI0090827.1"/>
    </source>
</evidence>
<comment type="caution">
    <text evidence="1">The sequence shown here is derived from an EMBL/GenBank/DDBJ whole genome shotgun (WGS) entry which is preliminary data.</text>
</comment>
<dbReference type="EMBL" id="MU274907">
    <property type="protein sequence ID" value="KAI0090827.1"/>
    <property type="molecule type" value="Genomic_DNA"/>
</dbReference>
<organism evidence="1 2">
    <name type="scientific">Irpex rosettiformis</name>
    <dbReference type="NCBI Taxonomy" id="378272"/>
    <lineage>
        <taxon>Eukaryota</taxon>
        <taxon>Fungi</taxon>
        <taxon>Dikarya</taxon>
        <taxon>Basidiomycota</taxon>
        <taxon>Agaricomycotina</taxon>
        <taxon>Agaricomycetes</taxon>
        <taxon>Polyporales</taxon>
        <taxon>Irpicaceae</taxon>
        <taxon>Irpex</taxon>
    </lineage>
</organism>
<proteinExistence type="predicted"/>
<keyword evidence="2" id="KW-1185">Reference proteome</keyword>
<accession>A0ACB8U8W2</accession>
<name>A0ACB8U8W2_9APHY</name>
<reference evidence="1" key="1">
    <citation type="journal article" date="2021" name="Environ. Microbiol.">
        <title>Gene family expansions and transcriptome signatures uncover fungal adaptations to wood decay.</title>
        <authorList>
            <person name="Hage H."/>
            <person name="Miyauchi S."/>
            <person name="Viragh M."/>
            <person name="Drula E."/>
            <person name="Min B."/>
            <person name="Chaduli D."/>
            <person name="Navarro D."/>
            <person name="Favel A."/>
            <person name="Norest M."/>
            <person name="Lesage-Meessen L."/>
            <person name="Balint B."/>
            <person name="Merenyi Z."/>
            <person name="de Eugenio L."/>
            <person name="Morin E."/>
            <person name="Martinez A.T."/>
            <person name="Baldrian P."/>
            <person name="Stursova M."/>
            <person name="Martinez M.J."/>
            <person name="Novotny C."/>
            <person name="Magnuson J.K."/>
            <person name="Spatafora J.W."/>
            <person name="Maurice S."/>
            <person name="Pangilinan J."/>
            <person name="Andreopoulos W."/>
            <person name="LaButti K."/>
            <person name="Hundley H."/>
            <person name="Na H."/>
            <person name="Kuo A."/>
            <person name="Barry K."/>
            <person name="Lipzen A."/>
            <person name="Henrissat B."/>
            <person name="Riley R."/>
            <person name="Ahrendt S."/>
            <person name="Nagy L.G."/>
            <person name="Grigoriev I.V."/>
            <person name="Martin F."/>
            <person name="Rosso M.N."/>
        </authorList>
    </citation>
    <scope>NUCLEOTIDE SEQUENCE</scope>
    <source>
        <strain evidence="1">CBS 384.51</strain>
    </source>
</reference>